<feature type="binding site" evidence="9">
    <location>
        <position position="236"/>
    </location>
    <ligand>
        <name>shikimate</name>
        <dbReference type="ChEBI" id="CHEBI:36208"/>
    </ligand>
</feature>
<evidence type="ECO:0000256" key="2">
    <source>
        <dbReference type="ARBA" id="ARBA00012962"/>
    </source>
</evidence>
<dbReference type="PANTHER" id="PTHR21089">
    <property type="entry name" value="SHIKIMATE DEHYDROGENASE"/>
    <property type="match status" value="1"/>
</dbReference>
<dbReference type="HAMAP" id="MF_00222">
    <property type="entry name" value="Shikimate_DH_AroE"/>
    <property type="match status" value="1"/>
</dbReference>
<dbReference type="RefSeq" id="WP_091350536.1">
    <property type="nucleotide sequence ID" value="NZ_FMAQ01000016.1"/>
</dbReference>
<dbReference type="FunFam" id="3.40.50.720:FF:000086">
    <property type="entry name" value="Quinate/shikimate dehydrogenase"/>
    <property type="match status" value="1"/>
</dbReference>
<dbReference type="NCBIfam" id="NF001313">
    <property type="entry name" value="PRK00258.2-1"/>
    <property type="match status" value="1"/>
</dbReference>
<dbReference type="Proteomes" id="UP000199670">
    <property type="component" value="Unassembled WGS sequence"/>
</dbReference>
<comment type="pathway">
    <text evidence="1 9">Metabolic intermediate biosynthesis; chorismate biosynthesis; chorismate from D-erythrose 4-phosphate and phosphoenolpyruvate: step 4/7.</text>
</comment>
<evidence type="ECO:0000256" key="5">
    <source>
        <dbReference type="ARBA" id="ARBA00023002"/>
    </source>
</evidence>
<keyword evidence="5 9" id="KW-0560">Oxidoreductase</keyword>
<dbReference type="GO" id="GO:0050661">
    <property type="term" value="F:NADP binding"/>
    <property type="evidence" value="ECO:0007669"/>
    <property type="project" value="InterPro"/>
</dbReference>
<feature type="binding site" evidence="9">
    <location>
        <begin position="133"/>
        <end position="137"/>
    </location>
    <ligand>
        <name>NADP(+)</name>
        <dbReference type="ChEBI" id="CHEBI:58349"/>
    </ligand>
</feature>
<dbReference type="NCBIfam" id="TIGR00507">
    <property type="entry name" value="aroE"/>
    <property type="match status" value="1"/>
</dbReference>
<feature type="binding site" evidence="9">
    <location>
        <position position="109"/>
    </location>
    <ligand>
        <name>shikimate</name>
        <dbReference type="ChEBI" id="CHEBI:36208"/>
    </ligand>
</feature>
<dbReference type="SUPFAM" id="SSF51735">
    <property type="entry name" value="NAD(P)-binding Rossmann-fold domains"/>
    <property type="match status" value="1"/>
</dbReference>
<feature type="domain" description="Shikimate dehydrogenase substrate binding N-terminal" evidence="10">
    <location>
        <begin position="14"/>
        <end position="96"/>
    </location>
</feature>
<sequence>MRSNIDGNFLLIGLMAYPIRHSLSPQMQNTLYAKMNVPYVYLAFEVNQEKLPDAIKGLRALGLRGSAVSMPNKQLVCQYLDKLTPAVEMSGACNTISNDNGVLTGYNTDGMGYMRMLKEANIDVIGKKITILGAGGAGTAIAVQAALDGVKEITIFNQKDDCYTKIEAVAKKLNQNTQCHVRVIDLADNKQLRQEIATSTVLCNATGVGMKPLEGQSLITDPTMLHSDLIVTDCIYCPRKTKLLEMAEQQGCKTLNGIGMMLWQGAAQIKIWTGEEAPIEYVKEKMGFND</sequence>
<dbReference type="NCBIfam" id="NF009390">
    <property type="entry name" value="PRK12749.1"/>
    <property type="match status" value="1"/>
</dbReference>
<dbReference type="Pfam" id="PF18317">
    <property type="entry name" value="SDH_C"/>
    <property type="match status" value="1"/>
</dbReference>
<name>A0A1C4DE30_9GAMM</name>
<dbReference type="CDD" id="cd01065">
    <property type="entry name" value="NAD_bind_Shikimate_DH"/>
    <property type="match status" value="1"/>
</dbReference>
<organism evidence="12 13">
    <name type="scientific">Gilliamella bombicola</name>
    <dbReference type="NCBI Taxonomy" id="1798182"/>
    <lineage>
        <taxon>Bacteria</taxon>
        <taxon>Pseudomonadati</taxon>
        <taxon>Pseudomonadota</taxon>
        <taxon>Gammaproteobacteria</taxon>
        <taxon>Orbales</taxon>
        <taxon>Orbaceae</taxon>
        <taxon>Gilliamella</taxon>
    </lineage>
</organism>
<dbReference type="InterPro" id="IPR011342">
    <property type="entry name" value="Shikimate_DH"/>
</dbReference>
<feature type="binding site" evidence="9">
    <location>
        <position position="264"/>
    </location>
    <ligand>
        <name>shikimate</name>
        <dbReference type="ChEBI" id="CHEBI:36208"/>
    </ligand>
</feature>
<comment type="similarity">
    <text evidence="9">Belongs to the shikimate dehydrogenase family.</text>
</comment>
<dbReference type="EMBL" id="FMAQ01000016">
    <property type="protein sequence ID" value="SCC29480.1"/>
    <property type="molecule type" value="Genomic_DNA"/>
</dbReference>
<dbReference type="AlphaFoldDB" id="A0A1C4DE30"/>
<protein>
    <recommendedName>
        <fullName evidence="2 9">Shikimate dehydrogenase (NADP(+))</fullName>
        <shortName evidence="9">SDH</shortName>
        <ecNumber evidence="2 9">1.1.1.25</ecNumber>
    </recommendedName>
</protein>
<keyword evidence="13" id="KW-1185">Reference proteome</keyword>
<evidence type="ECO:0000256" key="9">
    <source>
        <dbReference type="HAMAP-Rule" id="MF_00222"/>
    </source>
</evidence>
<feature type="active site" description="Proton acceptor" evidence="9">
    <location>
        <position position="73"/>
    </location>
</feature>
<dbReference type="Gene3D" id="3.40.50.10860">
    <property type="entry name" value="Leucine Dehydrogenase, chain A, domain 1"/>
    <property type="match status" value="1"/>
</dbReference>
<dbReference type="GO" id="GO:0009073">
    <property type="term" value="P:aromatic amino acid family biosynthetic process"/>
    <property type="evidence" value="ECO:0007669"/>
    <property type="project" value="UniProtKB-KW"/>
</dbReference>
<comment type="caution">
    <text evidence="9">Lacks conserved residue(s) required for the propagation of feature annotation.</text>
</comment>
<dbReference type="SUPFAM" id="SSF53223">
    <property type="entry name" value="Aminoacid dehydrogenase-like, N-terminal domain"/>
    <property type="match status" value="1"/>
</dbReference>
<reference evidence="13" key="1">
    <citation type="submission" date="2016-08" db="EMBL/GenBank/DDBJ databases">
        <authorList>
            <person name="Varghese N."/>
            <person name="Submissions Spin"/>
        </authorList>
    </citation>
    <scope>NUCLEOTIDE SEQUENCE [LARGE SCALE GENOMIC DNA]</scope>
    <source>
        <strain evidence="13">R-53248</strain>
    </source>
</reference>
<comment type="subunit">
    <text evidence="9">Homodimer.</text>
</comment>
<dbReference type="InterPro" id="IPR036291">
    <property type="entry name" value="NAD(P)-bd_dom_sf"/>
</dbReference>
<evidence type="ECO:0000259" key="11">
    <source>
        <dbReference type="Pfam" id="PF18317"/>
    </source>
</evidence>
<dbReference type="GO" id="GO:0019632">
    <property type="term" value="P:shikimate metabolic process"/>
    <property type="evidence" value="ECO:0007669"/>
    <property type="project" value="InterPro"/>
</dbReference>
<feature type="binding site" evidence="9">
    <location>
        <begin position="22"/>
        <end position="24"/>
    </location>
    <ligand>
        <name>shikimate</name>
        <dbReference type="ChEBI" id="CHEBI:36208"/>
    </ligand>
</feature>
<dbReference type="Pfam" id="PF08501">
    <property type="entry name" value="Shikimate_dh_N"/>
    <property type="match status" value="1"/>
</dbReference>
<dbReference type="EC" id="1.1.1.25" evidence="2 9"/>
<dbReference type="GO" id="GO:0008652">
    <property type="term" value="P:amino acid biosynthetic process"/>
    <property type="evidence" value="ECO:0007669"/>
    <property type="project" value="UniProtKB-KW"/>
</dbReference>
<evidence type="ECO:0000256" key="7">
    <source>
        <dbReference type="ARBA" id="ARBA00049442"/>
    </source>
</evidence>
<evidence type="ECO:0000256" key="1">
    <source>
        <dbReference type="ARBA" id="ARBA00004871"/>
    </source>
</evidence>
<comment type="catalytic activity">
    <reaction evidence="7 9">
        <text>shikimate + NADP(+) = 3-dehydroshikimate + NADPH + H(+)</text>
        <dbReference type="Rhea" id="RHEA:17737"/>
        <dbReference type="ChEBI" id="CHEBI:15378"/>
        <dbReference type="ChEBI" id="CHEBI:16630"/>
        <dbReference type="ChEBI" id="CHEBI:36208"/>
        <dbReference type="ChEBI" id="CHEBI:57783"/>
        <dbReference type="ChEBI" id="CHEBI:58349"/>
        <dbReference type="EC" id="1.1.1.25"/>
    </reaction>
</comment>
<accession>A0A1C4DE30</accession>
<dbReference type="UniPathway" id="UPA00053">
    <property type="reaction ID" value="UER00087"/>
</dbReference>
<feature type="domain" description="SDH C-terminal" evidence="11">
    <location>
        <begin position="257"/>
        <end position="285"/>
    </location>
</feature>
<evidence type="ECO:0000256" key="4">
    <source>
        <dbReference type="ARBA" id="ARBA00022857"/>
    </source>
</evidence>
<dbReference type="Gene3D" id="3.40.50.720">
    <property type="entry name" value="NAD(P)-binding Rossmann-like Domain"/>
    <property type="match status" value="1"/>
</dbReference>
<keyword evidence="3 9" id="KW-0028">Amino-acid biosynthesis</keyword>
<feature type="binding site" evidence="9">
    <location>
        <position position="69"/>
    </location>
    <ligand>
        <name>shikimate</name>
        <dbReference type="ChEBI" id="CHEBI:36208"/>
    </ligand>
</feature>
<evidence type="ECO:0000259" key="10">
    <source>
        <dbReference type="Pfam" id="PF08501"/>
    </source>
</evidence>
<dbReference type="FunFam" id="3.40.50.10860:FF:000004">
    <property type="entry name" value="Quinate/shikimate dehydrogenase"/>
    <property type="match status" value="1"/>
</dbReference>
<evidence type="ECO:0000256" key="3">
    <source>
        <dbReference type="ARBA" id="ARBA00022605"/>
    </source>
</evidence>
<evidence type="ECO:0000313" key="13">
    <source>
        <dbReference type="Proteomes" id="UP000199670"/>
    </source>
</evidence>
<feature type="binding site" evidence="9">
    <location>
        <position position="234"/>
    </location>
    <ligand>
        <name>NADP(+)</name>
        <dbReference type="ChEBI" id="CHEBI:58349"/>
    </ligand>
</feature>
<comment type="function">
    <text evidence="9">Involved in the biosynthesis of the chorismate, which leads to the biosynthesis of aromatic amino acids. Catalyzes the reversible NADPH linked reduction of 3-dehydroshikimate (DHSA) to yield shikimate (SA).</text>
</comment>
<comment type="pathway">
    <text evidence="8">Aromatic compound metabolism; 3,4-dihydroxybenzoate biosynthesis; 3-dehydroquinate from D-quinate (NAD(+) route).</text>
</comment>
<dbReference type="GO" id="GO:0009423">
    <property type="term" value="P:chorismate biosynthetic process"/>
    <property type="evidence" value="ECO:0007669"/>
    <property type="project" value="UniProtKB-UniRule"/>
</dbReference>
<gene>
    <name evidence="9" type="primary">aroE</name>
    <name evidence="12" type="ORF">GA0061081_11613</name>
</gene>
<evidence type="ECO:0000313" key="12">
    <source>
        <dbReference type="EMBL" id="SCC29480.1"/>
    </source>
</evidence>
<dbReference type="OrthoDB" id="9792692at2"/>
<dbReference type="STRING" id="1798182.GA0061081_11613"/>
<dbReference type="InterPro" id="IPR041121">
    <property type="entry name" value="SDH_C"/>
</dbReference>
<dbReference type="InterPro" id="IPR013708">
    <property type="entry name" value="Shikimate_DH-bd_N"/>
</dbReference>
<feature type="binding site" evidence="9">
    <location>
        <position position="94"/>
    </location>
    <ligand>
        <name>shikimate</name>
        <dbReference type="ChEBI" id="CHEBI:36208"/>
    </ligand>
</feature>
<dbReference type="GO" id="GO:0004764">
    <property type="term" value="F:shikimate 3-dehydrogenase (NADP+) activity"/>
    <property type="evidence" value="ECO:0007669"/>
    <property type="project" value="UniProtKB-UniRule"/>
</dbReference>
<dbReference type="InterPro" id="IPR046346">
    <property type="entry name" value="Aminoacid_DH-like_N_sf"/>
</dbReference>
<proteinExistence type="inferred from homology"/>
<evidence type="ECO:0000256" key="6">
    <source>
        <dbReference type="ARBA" id="ARBA00023141"/>
    </source>
</evidence>
<dbReference type="InterPro" id="IPR022893">
    <property type="entry name" value="Shikimate_DH_fam"/>
</dbReference>
<feature type="binding site" evidence="9">
    <location>
        <position position="257"/>
    </location>
    <ligand>
        <name>NADP(+)</name>
        <dbReference type="ChEBI" id="CHEBI:58349"/>
    </ligand>
</feature>
<keyword evidence="4 9" id="KW-0521">NADP</keyword>
<keyword evidence="6 9" id="KW-0057">Aromatic amino acid biosynthesis</keyword>
<evidence type="ECO:0000256" key="8">
    <source>
        <dbReference type="ARBA" id="ARBA00060613"/>
    </source>
</evidence>
<dbReference type="PANTHER" id="PTHR21089:SF1">
    <property type="entry name" value="BIFUNCTIONAL 3-DEHYDROQUINATE DEHYDRATASE_SHIKIMATE DEHYDROGENASE, CHLOROPLASTIC"/>
    <property type="match status" value="1"/>
</dbReference>